<dbReference type="InterPro" id="IPR011711">
    <property type="entry name" value="GntR_C"/>
</dbReference>
<evidence type="ECO:0000313" key="6">
    <source>
        <dbReference type="Proteomes" id="UP000290682"/>
    </source>
</evidence>
<dbReference type="Gene3D" id="1.10.10.10">
    <property type="entry name" value="Winged helix-like DNA-binding domain superfamily/Winged helix DNA-binding domain"/>
    <property type="match status" value="1"/>
</dbReference>
<evidence type="ECO:0000256" key="2">
    <source>
        <dbReference type="ARBA" id="ARBA00023125"/>
    </source>
</evidence>
<gene>
    <name evidence="5" type="ORF">EBB06_07165</name>
</gene>
<dbReference type="InterPro" id="IPR036388">
    <property type="entry name" value="WH-like_DNA-bd_sf"/>
</dbReference>
<dbReference type="Pfam" id="PF07729">
    <property type="entry name" value="FCD"/>
    <property type="match status" value="1"/>
</dbReference>
<dbReference type="PANTHER" id="PTHR43537">
    <property type="entry name" value="TRANSCRIPTIONAL REGULATOR, GNTR FAMILY"/>
    <property type="match status" value="1"/>
</dbReference>
<organism evidence="5 6">
    <name type="scientific">Crenobacter cavernae</name>
    <dbReference type="NCBI Taxonomy" id="2290923"/>
    <lineage>
        <taxon>Bacteria</taxon>
        <taxon>Pseudomonadati</taxon>
        <taxon>Pseudomonadota</taxon>
        <taxon>Betaproteobacteria</taxon>
        <taxon>Neisseriales</taxon>
        <taxon>Neisseriaceae</taxon>
        <taxon>Crenobacter</taxon>
    </lineage>
</organism>
<dbReference type="PANTHER" id="PTHR43537:SF51">
    <property type="entry name" value="HTH-TYPE TRANSCRIPTIONAL REGULATOR LGOR-RELATED"/>
    <property type="match status" value="1"/>
</dbReference>
<dbReference type="EMBL" id="REGR01000005">
    <property type="protein sequence ID" value="RXZ43942.1"/>
    <property type="molecule type" value="Genomic_DNA"/>
</dbReference>
<dbReference type="PRINTS" id="PR00035">
    <property type="entry name" value="HTHGNTR"/>
</dbReference>
<dbReference type="PROSITE" id="PS50949">
    <property type="entry name" value="HTH_GNTR"/>
    <property type="match status" value="1"/>
</dbReference>
<protein>
    <submittedName>
        <fullName evidence="5">FadR family transcriptional regulator</fullName>
    </submittedName>
</protein>
<comment type="caution">
    <text evidence="5">The sequence shown here is derived from an EMBL/GenBank/DDBJ whole genome shotgun (WGS) entry which is preliminary data.</text>
</comment>
<sequence length="238" mass="25673">MFTSSKLGDVAARTILDAIKQGLWQPGDMLPSQRDLAEQLGISRPPLREAVSVLVALGVLRSHPGKGVFVISTEPQAAAPAAAATPNARPEDVFQLRLALEPFVVGLVAQSISADEMMQLRLSVLDMREALDADDLKAAVEADILFHRQLIGFSRNPVFKQVMEQASDAIGHARDIMLERPQGMREALVEHEAILRAIKAHDSAAASATMQQHILNAGERLDVRIRTATPVPPANGTS</sequence>
<dbReference type="Proteomes" id="UP000290682">
    <property type="component" value="Unassembled WGS sequence"/>
</dbReference>
<evidence type="ECO:0000256" key="1">
    <source>
        <dbReference type="ARBA" id="ARBA00023015"/>
    </source>
</evidence>
<dbReference type="SMART" id="SM00895">
    <property type="entry name" value="FCD"/>
    <property type="match status" value="1"/>
</dbReference>
<keyword evidence="2" id="KW-0238">DNA-binding</keyword>
<proteinExistence type="predicted"/>
<evidence type="ECO:0000259" key="4">
    <source>
        <dbReference type="PROSITE" id="PS50949"/>
    </source>
</evidence>
<evidence type="ECO:0000313" key="5">
    <source>
        <dbReference type="EMBL" id="RXZ43942.1"/>
    </source>
</evidence>
<dbReference type="InterPro" id="IPR000524">
    <property type="entry name" value="Tscrpt_reg_HTH_GntR"/>
</dbReference>
<feature type="domain" description="HTH gntR-type" evidence="4">
    <location>
        <begin position="5"/>
        <end position="73"/>
    </location>
</feature>
<dbReference type="SMART" id="SM00345">
    <property type="entry name" value="HTH_GNTR"/>
    <property type="match status" value="1"/>
</dbReference>
<keyword evidence="6" id="KW-1185">Reference proteome</keyword>
<keyword evidence="3" id="KW-0804">Transcription</keyword>
<evidence type="ECO:0000256" key="3">
    <source>
        <dbReference type="ARBA" id="ARBA00023163"/>
    </source>
</evidence>
<dbReference type="Pfam" id="PF00392">
    <property type="entry name" value="GntR"/>
    <property type="match status" value="1"/>
</dbReference>
<accession>A0ABY0FFP8</accession>
<dbReference type="InterPro" id="IPR036390">
    <property type="entry name" value="WH_DNA-bd_sf"/>
</dbReference>
<dbReference type="SUPFAM" id="SSF48008">
    <property type="entry name" value="GntR ligand-binding domain-like"/>
    <property type="match status" value="1"/>
</dbReference>
<dbReference type="CDD" id="cd07377">
    <property type="entry name" value="WHTH_GntR"/>
    <property type="match status" value="1"/>
</dbReference>
<dbReference type="SUPFAM" id="SSF46785">
    <property type="entry name" value="Winged helix' DNA-binding domain"/>
    <property type="match status" value="1"/>
</dbReference>
<dbReference type="Gene3D" id="1.20.120.530">
    <property type="entry name" value="GntR ligand-binding domain-like"/>
    <property type="match status" value="1"/>
</dbReference>
<dbReference type="RefSeq" id="WP_129212532.1">
    <property type="nucleotide sequence ID" value="NZ_REGR01000005.1"/>
</dbReference>
<dbReference type="InterPro" id="IPR008920">
    <property type="entry name" value="TF_FadR/GntR_C"/>
</dbReference>
<reference evidence="5 6" key="1">
    <citation type="submission" date="2018-10" db="EMBL/GenBank/DDBJ databases">
        <title>Draft genome of Fastidiocella sp. strain 375T, a bacterium isolated from a karstic cave dripping water.</title>
        <authorList>
            <person name="Coelho C."/>
            <person name="Verissimo A."/>
            <person name="Tiago I."/>
        </authorList>
    </citation>
    <scope>NUCLEOTIDE SEQUENCE [LARGE SCALE GENOMIC DNA]</scope>
    <source>
        <strain evidence="5 6">CAVE-375</strain>
    </source>
</reference>
<keyword evidence="1" id="KW-0805">Transcription regulation</keyword>
<name>A0ABY0FFP8_9NEIS</name>